<dbReference type="RefSeq" id="WP_320421209.1">
    <property type="nucleotide sequence ID" value="NZ_JAXCLA010000001.1"/>
</dbReference>
<name>A0ABU5DAU5_9BURK</name>
<feature type="domain" description="Ice-binding protein C-terminal" evidence="2">
    <location>
        <begin position="214"/>
        <end position="238"/>
    </location>
</feature>
<dbReference type="Proteomes" id="UP001285263">
    <property type="component" value="Unassembled WGS sequence"/>
</dbReference>
<protein>
    <submittedName>
        <fullName evidence="3">PEP-CTERM sorting domain-containing protein</fullName>
    </submittedName>
</protein>
<dbReference type="InterPro" id="IPR013424">
    <property type="entry name" value="Ice-binding_C"/>
</dbReference>
<reference evidence="3 4" key="1">
    <citation type="submission" date="2023-11" db="EMBL/GenBank/DDBJ databases">
        <title>Paucibacter sp. nov., isolated from fresh soil in Korea.</title>
        <authorList>
            <person name="Le N.T.T."/>
        </authorList>
    </citation>
    <scope>NUCLEOTIDE SEQUENCE [LARGE SCALE GENOMIC DNA]</scope>
    <source>
        <strain evidence="3 4">R3-3</strain>
    </source>
</reference>
<comment type="caution">
    <text evidence="3">The sequence shown here is derived from an EMBL/GenBank/DDBJ whole genome shotgun (WGS) entry which is preliminary data.</text>
</comment>
<accession>A0ABU5DAU5</accession>
<dbReference type="Pfam" id="PF07589">
    <property type="entry name" value="PEP-CTERM"/>
    <property type="match status" value="1"/>
</dbReference>
<dbReference type="NCBIfam" id="TIGR02595">
    <property type="entry name" value="PEP_CTERM"/>
    <property type="match status" value="1"/>
</dbReference>
<keyword evidence="4" id="KW-1185">Reference proteome</keyword>
<keyword evidence="1" id="KW-0732">Signal</keyword>
<organism evidence="3 4">
    <name type="scientific">Roseateles agri</name>
    <dbReference type="NCBI Taxonomy" id="3098619"/>
    <lineage>
        <taxon>Bacteria</taxon>
        <taxon>Pseudomonadati</taxon>
        <taxon>Pseudomonadota</taxon>
        <taxon>Betaproteobacteria</taxon>
        <taxon>Burkholderiales</taxon>
        <taxon>Sphaerotilaceae</taxon>
        <taxon>Roseateles</taxon>
    </lineage>
</organism>
<gene>
    <name evidence="3" type="ORF">SNE35_02415</name>
</gene>
<feature type="chain" id="PRO_5046944646" evidence="1">
    <location>
        <begin position="27"/>
        <end position="243"/>
    </location>
</feature>
<evidence type="ECO:0000313" key="3">
    <source>
        <dbReference type="EMBL" id="MDY0743338.1"/>
    </source>
</evidence>
<proteinExistence type="predicted"/>
<feature type="signal peptide" evidence="1">
    <location>
        <begin position="1"/>
        <end position="26"/>
    </location>
</feature>
<evidence type="ECO:0000313" key="4">
    <source>
        <dbReference type="Proteomes" id="UP001285263"/>
    </source>
</evidence>
<sequence>MSALVRHSLAAASFTLTLAYASSAQAVYVDPTIGSAYPLFTSIAGSVSYDGWNELSRTGLGFASTDTAGATQALVDGIQANIIGSGDAVLARASGTLYPAGSALYNAGNNNPQVLSISDSTVASGITTLVLQSYVGLLQPASYATAVLDINGGTQSLLANSVTGVVVGADGEAYRTWTWDLTGLGAVDSYSLQFTVGGGAVQAWAFQVDQVAAAVPEPATTALMAAGVGVIGFIGRRRSAARR</sequence>
<evidence type="ECO:0000259" key="2">
    <source>
        <dbReference type="Pfam" id="PF07589"/>
    </source>
</evidence>
<evidence type="ECO:0000256" key="1">
    <source>
        <dbReference type="SAM" id="SignalP"/>
    </source>
</evidence>
<dbReference type="EMBL" id="JAXCLA010000001">
    <property type="protein sequence ID" value="MDY0743338.1"/>
    <property type="molecule type" value="Genomic_DNA"/>
</dbReference>